<keyword evidence="2" id="KW-1185">Reference proteome</keyword>
<gene>
    <name evidence="1" type="ORF">MYCIT1_LOCUS35385</name>
</gene>
<evidence type="ECO:0000313" key="2">
    <source>
        <dbReference type="Proteomes" id="UP001295794"/>
    </source>
</evidence>
<evidence type="ECO:0000313" key="1">
    <source>
        <dbReference type="EMBL" id="CAK5283112.1"/>
    </source>
</evidence>
<dbReference type="Proteomes" id="UP001295794">
    <property type="component" value="Unassembled WGS sequence"/>
</dbReference>
<name>A0AAD2HZM2_9AGAR</name>
<accession>A0AAD2HZM2</accession>
<organism evidence="1 2">
    <name type="scientific">Mycena citricolor</name>
    <dbReference type="NCBI Taxonomy" id="2018698"/>
    <lineage>
        <taxon>Eukaryota</taxon>
        <taxon>Fungi</taxon>
        <taxon>Dikarya</taxon>
        <taxon>Basidiomycota</taxon>
        <taxon>Agaricomycotina</taxon>
        <taxon>Agaricomycetes</taxon>
        <taxon>Agaricomycetidae</taxon>
        <taxon>Agaricales</taxon>
        <taxon>Marasmiineae</taxon>
        <taxon>Mycenaceae</taxon>
        <taxon>Mycena</taxon>
    </lineage>
</organism>
<comment type="caution">
    <text evidence="1">The sequence shown here is derived from an EMBL/GenBank/DDBJ whole genome shotgun (WGS) entry which is preliminary data.</text>
</comment>
<protein>
    <submittedName>
        <fullName evidence="1">Uncharacterized protein</fullName>
    </submittedName>
</protein>
<dbReference type="EMBL" id="CAVNYO010000466">
    <property type="protein sequence ID" value="CAK5283112.1"/>
    <property type="molecule type" value="Genomic_DNA"/>
</dbReference>
<dbReference type="AlphaFoldDB" id="A0AAD2HZM2"/>
<reference evidence="1" key="1">
    <citation type="submission" date="2023-11" db="EMBL/GenBank/DDBJ databases">
        <authorList>
            <person name="De Vega J J."/>
            <person name="De Vega J J."/>
        </authorList>
    </citation>
    <scope>NUCLEOTIDE SEQUENCE</scope>
</reference>
<sequence length="342" mass="37821">MSRELPLKVRVDIRDQWDSSKSSVNGSVAALTKVLGHTIAPQIDWPILWTSVKERYSDDNTTFVPTVVRYAIAWYERLSDRLDNDVYADWTESLLDILSEHTQLALRIQPGEKGMNRPTTRWEPNLSAFLLYFPTTTTAQSSSHSSLDSGFDRDFENLLNADAPKDEEWAEVVVEKTVPAEAVPTPAGAVHGGSVPAAYTLQPAASVSRLPVVDALARPRELFATASPHNLIVEERNGSIVVQGSHEPSLELLASYLSKWGKSNPNDSTKRPILKAELRESEFCFGVMDTLVIERPMTFGRQSSGGPLNPVLVYAFVEGVLGYRMVDISAGQRSYVSTTLLK</sequence>
<proteinExistence type="predicted"/>